<comment type="caution">
    <text evidence="8">The sequence shown here is derived from an EMBL/GenBank/DDBJ whole genome shotgun (WGS) entry which is preliminary data.</text>
</comment>
<organism evidence="8 9">
    <name type="scientific">Moraxella pluranimalium</name>
    <dbReference type="NCBI Taxonomy" id="470453"/>
    <lineage>
        <taxon>Bacteria</taxon>
        <taxon>Pseudomonadati</taxon>
        <taxon>Pseudomonadota</taxon>
        <taxon>Gammaproteobacteria</taxon>
        <taxon>Moraxellales</taxon>
        <taxon>Moraxellaceae</taxon>
        <taxon>Moraxella</taxon>
    </lineage>
</organism>
<keyword evidence="9" id="KW-1185">Reference proteome</keyword>
<reference evidence="8 9" key="1">
    <citation type="submission" date="2017-02" db="EMBL/GenBank/DDBJ databases">
        <title>Draft genome sequence of Moraxella pluranimalium CCUG 54913T type strain.</title>
        <authorList>
            <person name="Salva-Serra F."/>
            <person name="Engstrom-Jakobsson H."/>
            <person name="Thorell K."/>
            <person name="Jaen-Luchoro D."/>
            <person name="Gonzales-Siles L."/>
            <person name="Karlsson R."/>
            <person name="Yazdan S."/>
            <person name="Boulund F."/>
            <person name="Johnning A."/>
            <person name="Engstrand L."/>
            <person name="Kristiansson E."/>
            <person name="Moore E."/>
        </authorList>
    </citation>
    <scope>NUCLEOTIDE SEQUENCE [LARGE SCALE GENOMIC DNA]</scope>
    <source>
        <strain evidence="8 9">CCUG 54913</strain>
    </source>
</reference>
<dbReference type="PANTHER" id="PTHR36115:SF4">
    <property type="entry name" value="MEMBRANE PROTEIN"/>
    <property type="match status" value="1"/>
</dbReference>
<dbReference type="EMBL" id="MUYU01000012">
    <property type="protein sequence ID" value="OOS24205.1"/>
    <property type="molecule type" value="Genomic_DNA"/>
</dbReference>
<feature type="transmembrane region" description="Helical" evidence="6">
    <location>
        <begin position="116"/>
        <end position="135"/>
    </location>
</feature>
<proteinExistence type="predicted"/>
<evidence type="ECO:0000256" key="6">
    <source>
        <dbReference type="SAM" id="Phobius"/>
    </source>
</evidence>
<comment type="subcellular location">
    <subcellularLocation>
        <location evidence="1">Cell membrane</location>
        <topology evidence="1">Multi-pass membrane protein</topology>
    </subcellularLocation>
</comment>
<evidence type="ECO:0000256" key="3">
    <source>
        <dbReference type="ARBA" id="ARBA00022692"/>
    </source>
</evidence>
<dbReference type="Pfam" id="PF06271">
    <property type="entry name" value="RDD"/>
    <property type="match status" value="1"/>
</dbReference>
<feature type="domain" description="RDD" evidence="7">
    <location>
        <begin position="20"/>
        <end position="147"/>
    </location>
</feature>
<dbReference type="PANTHER" id="PTHR36115">
    <property type="entry name" value="PROLINE-RICH ANTIGEN HOMOLOG-RELATED"/>
    <property type="match status" value="1"/>
</dbReference>
<dbReference type="GO" id="GO:0005886">
    <property type="term" value="C:plasma membrane"/>
    <property type="evidence" value="ECO:0007669"/>
    <property type="project" value="UniProtKB-SubCell"/>
</dbReference>
<evidence type="ECO:0000259" key="7">
    <source>
        <dbReference type="Pfam" id="PF06271"/>
    </source>
</evidence>
<dbReference type="STRING" id="470453.B0680_05335"/>
<evidence type="ECO:0000256" key="2">
    <source>
        <dbReference type="ARBA" id="ARBA00022475"/>
    </source>
</evidence>
<accession>A0A1T0CPD7</accession>
<dbReference type="Proteomes" id="UP000189800">
    <property type="component" value="Unassembled WGS sequence"/>
</dbReference>
<keyword evidence="5 6" id="KW-0472">Membrane</keyword>
<sequence length="156" mass="17608">MTATNTALHDPRLDDSEFEYAGFWERFLATLMDGLLSLIVFAPLIYWEYVQMGQYSIDEMPWMTVPEAISTVLGAVVVIAFWVKKGATPGKMLFGLQVRDAKTGKMVSIGQGLLRYIGYYASAIVFCLGYIWAGFDKHKQGWHDKIASTVVVKRIR</sequence>
<keyword evidence="2" id="KW-1003">Cell membrane</keyword>
<keyword evidence="3 6" id="KW-0812">Transmembrane</keyword>
<feature type="transmembrane region" description="Helical" evidence="6">
    <location>
        <begin position="62"/>
        <end position="83"/>
    </location>
</feature>
<dbReference type="OrthoDB" id="9793824at2"/>
<keyword evidence="4 6" id="KW-1133">Transmembrane helix</keyword>
<name>A0A1T0CPD7_9GAMM</name>
<evidence type="ECO:0000256" key="5">
    <source>
        <dbReference type="ARBA" id="ARBA00023136"/>
    </source>
</evidence>
<dbReference type="RefSeq" id="WP_078254062.1">
    <property type="nucleotide sequence ID" value="NZ_MUYU01000012.1"/>
</dbReference>
<evidence type="ECO:0000256" key="1">
    <source>
        <dbReference type="ARBA" id="ARBA00004651"/>
    </source>
</evidence>
<dbReference type="InterPro" id="IPR051791">
    <property type="entry name" value="Pra-immunoreactive"/>
</dbReference>
<feature type="transmembrane region" description="Helical" evidence="6">
    <location>
        <begin position="27"/>
        <end position="50"/>
    </location>
</feature>
<evidence type="ECO:0000313" key="9">
    <source>
        <dbReference type="Proteomes" id="UP000189800"/>
    </source>
</evidence>
<dbReference type="InterPro" id="IPR010432">
    <property type="entry name" value="RDD"/>
</dbReference>
<gene>
    <name evidence="8" type="ORF">B0680_05335</name>
</gene>
<protein>
    <submittedName>
        <fullName evidence="8">Transporter</fullName>
    </submittedName>
</protein>
<dbReference type="AlphaFoldDB" id="A0A1T0CPD7"/>
<evidence type="ECO:0000256" key="4">
    <source>
        <dbReference type="ARBA" id="ARBA00022989"/>
    </source>
</evidence>
<evidence type="ECO:0000313" key="8">
    <source>
        <dbReference type="EMBL" id="OOS24205.1"/>
    </source>
</evidence>